<feature type="transmembrane region" description="Helical" evidence="6">
    <location>
        <begin position="36"/>
        <end position="66"/>
    </location>
</feature>
<dbReference type="RefSeq" id="WP_113931540.1">
    <property type="nucleotide sequence ID" value="NZ_JACCEU010000001.1"/>
</dbReference>
<dbReference type="Pfam" id="PF06305">
    <property type="entry name" value="LapA_dom"/>
    <property type="match status" value="1"/>
</dbReference>
<dbReference type="AlphaFoldDB" id="A0A366HJX2"/>
<protein>
    <submittedName>
        <fullName evidence="8">Putative integral membrane protein</fullName>
    </submittedName>
</protein>
<evidence type="ECO:0000256" key="2">
    <source>
        <dbReference type="ARBA" id="ARBA00022692"/>
    </source>
</evidence>
<organism evidence="8 9">
    <name type="scientific">Eoetvoesiella caeni</name>
    <dbReference type="NCBI Taxonomy" id="645616"/>
    <lineage>
        <taxon>Bacteria</taxon>
        <taxon>Pseudomonadati</taxon>
        <taxon>Pseudomonadota</taxon>
        <taxon>Betaproteobacteria</taxon>
        <taxon>Burkholderiales</taxon>
        <taxon>Alcaligenaceae</taxon>
        <taxon>Eoetvoesiella</taxon>
    </lineage>
</organism>
<dbReference type="EMBL" id="QNRQ01000001">
    <property type="protein sequence ID" value="RBP43249.1"/>
    <property type="molecule type" value="Genomic_DNA"/>
</dbReference>
<comment type="caution">
    <text evidence="8">The sequence shown here is derived from an EMBL/GenBank/DDBJ whole genome shotgun (WGS) entry which is preliminary data.</text>
</comment>
<evidence type="ECO:0000256" key="4">
    <source>
        <dbReference type="ARBA" id="ARBA00023136"/>
    </source>
</evidence>
<evidence type="ECO:0000313" key="9">
    <source>
        <dbReference type="Proteomes" id="UP000253628"/>
    </source>
</evidence>
<feature type="domain" description="Lipopolysaccharide assembly protein A" evidence="7">
    <location>
        <begin position="22"/>
        <end position="84"/>
    </location>
</feature>
<keyword evidence="4 6" id="KW-0472">Membrane</keyword>
<evidence type="ECO:0000256" key="6">
    <source>
        <dbReference type="SAM" id="Phobius"/>
    </source>
</evidence>
<name>A0A366HJX2_9BURK</name>
<keyword evidence="2 6" id="KW-0812">Transmembrane</keyword>
<sequence length="107" mass="11909">MRYLVWILRLLVFVLVLLFALKNTDPVDVRFYADHIIAGVPLIVVMLAAFVAGVVFALLAVLPAGLRRRREIRRLRREVQRLQEPESPSAAAAQGISPETIAPLAPL</sequence>
<dbReference type="GO" id="GO:0005886">
    <property type="term" value="C:plasma membrane"/>
    <property type="evidence" value="ECO:0007669"/>
    <property type="project" value="InterPro"/>
</dbReference>
<evidence type="ECO:0000259" key="7">
    <source>
        <dbReference type="Pfam" id="PF06305"/>
    </source>
</evidence>
<evidence type="ECO:0000256" key="3">
    <source>
        <dbReference type="ARBA" id="ARBA00022989"/>
    </source>
</evidence>
<keyword evidence="9" id="KW-1185">Reference proteome</keyword>
<reference evidence="8 9" key="1">
    <citation type="submission" date="2018-06" db="EMBL/GenBank/DDBJ databases">
        <title>Genomic Encyclopedia of Type Strains, Phase IV (KMG-IV): sequencing the most valuable type-strain genomes for metagenomic binning, comparative biology and taxonomic classification.</title>
        <authorList>
            <person name="Goeker M."/>
        </authorList>
    </citation>
    <scope>NUCLEOTIDE SEQUENCE [LARGE SCALE GENOMIC DNA]</scope>
    <source>
        <strain evidence="8 9">DSM 25520</strain>
    </source>
</reference>
<keyword evidence="1" id="KW-1003">Cell membrane</keyword>
<keyword evidence="3 6" id="KW-1133">Transmembrane helix</keyword>
<gene>
    <name evidence="8" type="ORF">DFR37_101377</name>
</gene>
<dbReference type="InterPro" id="IPR010445">
    <property type="entry name" value="LapA_dom"/>
</dbReference>
<dbReference type="PANTHER" id="PTHR41335:SF1">
    <property type="entry name" value="MEMBRANE PROTEIN"/>
    <property type="match status" value="1"/>
</dbReference>
<feature type="region of interest" description="Disordered" evidence="5">
    <location>
        <begin position="81"/>
        <end position="107"/>
    </location>
</feature>
<dbReference type="Proteomes" id="UP000253628">
    <property type="component" value="Unassembled WGS sequence"/>
</dbReference>
<evidence type="ECO:0000256" key="5">
    <source>
        <dbReference type="SAM" id="MobiDB-lite"/>
    </source>
</evidence>
<proteinExistence type="predicted"/>
<accession>A0A366HJX2</accession>
<evidence type="ECO:0000256" key="1">
    <source>
        <dbReference type="ARBA" id="ARBA00022475"/>
    </source>
</evidence>
<dbReference type="PANTHER" id="PTHR41335">
    <property type="entry name" value="MEMBRANE PROTEIN-RELATED"/>
    <property type="match status" value="1"/>
</dbReference>
<evidence type="ECO:0000313" key="8">
    <source>
        <dbReference type="EMBL" id="RBP43249.1"/>
    </source>
</evidence>